<name>A0A6P8N9M5_9HYME</name>
<accession>A0A6P8N9M5</accession>
<reference evidence="3" key="1">
    <citation type="submission" date="2025-08" db="UniProtKB">
        <authorList>
            <consortium name="RefSeq"/>
        </authorList>
    </citation>
    <scope>IDENTIFICATION</scope>
    <source>
        <tissue evidence="3">Muscle</tissue>
    </source>
</reference>
<gene>
    <name evidence="3" type="primary">LOC117211513</name>
</gene>
<dbReference type="Proteomes" id="UP000515164">
    <property type="component" value="Unplaced"/>
</dbReference>
<dbReference type="RefSeq" id="XP_033311367.1">
    <property type="nucleotide sequence ID" value="XM_033455476.1"/>
</dbReference>
<proteinExistence type="predicted"/>
<sequence length="89" mass="9761">MRWFLSRTAALVQPLFHESRCDEGGKLCMIQAWRSLHCDWRRCSSVDEIPTRTTTAAAAAAAVTTTTTTTTTSTTTTTTTTRTSTRTTA</sequence>
<organism evidence="2 3">
    <name type="scientific">Bombus bifarius</name>
    <dbReference type="NCBI Taxonomy" id="103933"/>
    <lineage>
        <taxon>Eukaryota</taxon>
        <taxon>Metazoa</taxon>
        <taxon>Ecdysozoa</taxon>
        <taxon>Arthropoda</taxon>
        <taxon>Hexapoda</taxon>
        <taxon>Insecta</taxon>
        <taxon>Pterygota</taxon>
        <taxon>Neoptera</taxon>
        <taxon>Endopterygota</taxon>
        <taxon>Hymenoptera</taxon>
        <taxon>Apocrita</taxon>
        <taxon>Aculeata</taxon>
        <taxon>Apoidea</taxon>
        <taxon>Anthophila</taxon>
        <taxon>Apidae</taxon>
        <taxon>Bombus</taxon>
        <taxon>Pyrobombus</taxon>
    </lineage>
</organism>
<dbReference type="AlphaFoldDB" id="A0A6P8N9M5"/>
<dbReference type="GeneID" id="117211513"/>
<dbReference type="KEGG" id="bbif:117211513"/>
<evidence type="ECO:0000313" key="2">
    <source>
        <dbReference type="Proteomes" id="UP000515164"/>
    </source>
</evidence>
<evidence type="ECO:0000256" key="1">
    <source>
        <dbReference type="SAM" id="MobiDB-lite"/>
    </source>
</evidence>
<evidence type="ECO:0000313" key="3">
    <source>
        <dbReference type="RefSeq" id="XP_033311367.1"/>
    </source>
</evidence>
<protein>
    <submittedName>
        <fullName evidence="3">Integumentary mucin C.1-like</fullName>
    </submittedName>
</protein>
<keyword evidence="2" id="KW-1185">Reference proteome</keyword>
<feature type="region of interest" description="Disordered" evidence="1">
    <location>
        <begin position="63"/>
        <end position="89"/>
    </location>
</feature>